<keyword evidence="8" id="KW-1185">Reference proteome</keyword>
<dbReference type="PANTHER" id="PTHR30250">
    <property type="entry name" value="PST FAMILY PREDICTED COLANIC ACID TRANSPORTER"/>
    <property type="match status" value="1"/>
</dbReference>
<evidence type="ECO:0000256" key="3">
    <source>
        <dbReference type="ARBA" id="ARBA00022692"/>
    </source>
</evidence>
<dbReference type="RefSeq" id="WP_371163645.1">
    <property type="nucleotide sequence ID" value="NZ_JBEDNY010000009.1"/>
</dbReference>
<evidence type="ECO:0000313" key="8">
    <source>
        <dbReference type="Proteomes" id="UP001567572"/>
    </source>
</evidence>
<dbReference type="GO" id="GO:0005886">
    <property type="term" value="C:plasma membrane"/>
    <property type="evidence" value="ECO:0007669"/>
    <property type="project" value="UniProtKB-SubCell"/>
</dbReference>
<dbReference type="AlphaFoldDB" id="A0ABD5M6R8"/>
<feature type="transmembrane region" description="Helical" evidence="6">
    <location>
        <begin position="195"/>
        <end position="214"/>
    </location>
</feature>
<comment type="caution">
    <text evidence="7">The sequence shown here is derived from an EMBL/GenBank/DDBJ whole genome shotgun (WGS) entry which is preliminary data.</text>
</comment>
<keyword evidence="5 6" id="KW-0472">Membrane</keyword>
<feature type="transmembrane region" description="Helical" evidence="6">
    <location>
        <begin position="316"/>
        <end position="339"/>
    </location>
</feature>
<dbReference type="PANTHER" id="PTHR30250:SF27">
    <property type="entry name" value="POLYSACCHARIDE BIOSYNTHESIS PROTEIN"/>
    <property type="match status" value="1"/>
</dbReference>
<dbReference type="Proteomes" id="UP001567572">
    <property type="component" value="Unassembled WGS sequence"/>
</dbReference>
<dbReference type="InterPro" id="IPR050833">
    <property type="entry name" value="Poly_Biosynth_Transport"/>
</dbReference>
<evidence type="ECO:0000256" key="6">
    <source>
        <dbReference type="SAM" id="Phobius"/>
    </source>
</evidence>
<feature type="transmembrane region" description="Helical" evidence="6">
    <location>
        <begin position="439"/>
        <end position="455"/>
    </location>
</feature>
<evidence type="ECO:0000256" key="4">
    <source>
        <dbReference type="ARBA" id="ARBA00022989"/>
    </source>
</evidence>
<gene>
    <name evidence="7" type="ORF">ABNG04_17760</name>
</gene>
<dbReference type="EMBL" id="JBEDNY010000009">
    <property type="protein sequence ID" value="MEZ3165673.1"/>
    <property type="molecule type" value="Genomic_DNA"/>
</dbReference>
<feature type="transmembrane region" description="Helical" evidence="6">
    <location>
        <begin position="272"/>
        <end position="295"/>
    </location>
</feature>
<name>A0ABD5M6R8_9EURY</name>
<protein>
    <submittedName>
        <fullName evidence="7">Oligosaccharide flippase family protein</fullName>
    </submittedName>
</protein>
<accession>A0ABD5M6R8</accession>
<feature type="transmembrane region" description="Helical" evidence="6">
    <location>
        <begin position="92"/>
        <end position="120"/>
    </location>
</feature>
<dbReference type="InterPro" id="IPR002797">
    <property type="entry name" value="Polysacc_synth"/>
</dbReference>
<feature type="transmembrane region" description="Helical" evidence="6">
    <location>
        <begin position="132"/>
        <end position="152"/>
    </location>
</feature>
<reference evidence="7 8" key="1">
    <citation type="submission" date="2024-06" db="EMBL/GenBank/DDBJ databases">
        <title>Halorubrum miltondacostae sp. nov., a potential PHA producer isolated from an inland solar saltern in Rio Maior, Portugal.</title>
        <authorList>
            <person name="Albuquerque L."/>
            <person name="Viver T."/>
            <person name="Barroso C."/>
            <person name="Claudino R."/>
            <person name="Galvan M."/>
            <person name="Simoes G."/>
            <person name="Lobo Da Cunha A."/>
            <person name="Egas C."/>
        </authorList>
    </citation>
    <scope>NUCLEOTIDE SEQUENCE [LARGE SCALE GENOMIC DNA]</scope>
    <source>
        <strain evidence="7 8">RMP-11</strain>
    </source>
</reference>
<feature type="transmembrane region" description="Helical" evidence="6">
    <location>
        <begin position="20"/>
        <end position="41"/>
    </location>
</feature>
<proteinExistence type="predicted"/>
<evidence type="ECO:0000256" key="1">
    <source>
        <dbReference type="ARBA" id="ARBA00004651"/>
    </source>
</evidence>
<dbReference type="Pfam" id="PF01943">
    <property type="entry name" value="Polysacc_synt"/>
    <property type="match status" value="1"/>
</dbReference>
<feature type="transmembrane region" description="Helical" evidence="6">
    <location>
        <begin position="53"/>
        <end position="71"/>
    </location>
</feature>
<keyword evidence="3 6" id="KW-0812">Transmembrane</keyword>
<evidence type="ECO:0000256" key="5">
    <source>
        <dbReference type="ARBA" id="ARBA00023136"/>
    </source>
</evidence>
<evidence type="ECO:0000313" key="7">
    <source>
        <dbReference type="EMBL" id="MEZ3165673.1"/>
    </source>
</evidence>
<feature type="transmembrane region" description="Helical" evidence="6">
    <location>
        <begin position="378"/>
        <end position="398"/>
    </location>
</feature>
<feature type="transmembrane region" description="Helical" evidence="6">
    <location>
        <begin position="235"/>
        <end position="260"/>
    </location>
</feature>
<keyword evidence="2" id="KW-1003">Cell membrane</keyword>
<keyword evidence="4 6" id="KW-1133">Transmembrane helix</keyword>
<sequence>MRILKNNSKTWAICNMERSLTTLISISLTGALIGKGFDYSINLIIARSIGPEALGIFSFGLVVVNLLSNISQSGLDNAAQKFIAKYRSQNRPNVVTGIVLFTLLGGLIAGSTITLIFYAVVRLDLLPGTRSISSPVLLFVISVPLFATMRICTNITHGFKQTKYAVYIDDFAKSGVAIILCGVSIITVSTVEGVILGYILAVVIANITGVYSIWKLGGFNQFFSPVIKFREIITLSLPSTVINITQYTLNMSGILLLGIFKGSETVGFFQASLQNALLLTFLLLSVNSIFPTLASEYFYDDKIDTLRETYNTLTKWMLYLCFMLYIYIIVFSSEILTLFGSGFTRSATPLIILGFGTFAMTVIGPAGQLLLMTGYERLEALNTAISCALAIILGLLLIPNYGLLGASASTALAMFSLSALRLVQVHFFYDIQPYDRHQLRTLGTLLLSGGILIIYRRLDISLVPKLILGGILLVLPFLIQLSIYGIDESDRKLIQNINDI</sequence>
<feature type="transmembrane region" description="Helical" evidence="6">
    <location>
        <begin position="164"/>
        <end position="189"/>
    </location>
</feature>
<organism evidence="7 8">
    <name type="scientific">Halorubrum miltondacostae</name>
    <dbReference type="NCBI Taxonomy" id="3076378"/>
    <lineage>
        <taxon>Archaea</taxon>
        <taxon>Methanobacteriati</taxon>
        <taxon>Methanobacteriota</taxon>
        <taxon>Stenosarchaea group</taxon>
        <taxon>Halobacteria</taxon>
        <taxon>Halobacteriales</taxon>
        <taxon>Haloferacaceae</taxon>
        <taxon>Halorubrum</taxon>
    </lineage>
</organism>
<feature type="transmembrane region" description="Helical" evidence="6">
    <location>
        <begin position="467"/>
        <end position="486"/>
    </location>
</feature>
<evidence type="ECO:0000256" key="2">
    <source>
        <dbReference type="ARBA" id="ARBA00022475"/>
    </source>
</evidence>
<feature type="transmembrane region" description="Helical" evidence="6">
    <location>
        <begin position="351"/>
        <end position="371"/>
    </location>
</feature>
<comment type="subcellular location">
    <subcellularLocation>
        <location evidence="1">Cell membrane</location>
        <topology evidence="1">Multi-pass membrane protein</topology>
    </subcellularLocation>
</comment>